<dbReference type="Pfam" id="PF00685">
    <property type="entry name" value="Sulfotransfer_1"/>
    <property type="match status" value="1"/>
</dbReference>
<feature type="domain" description="Sulfotransferase" evidence="3">
    <location>
        <begin position="184"/>
        <end position="448"/>
    </location>
</feature>
<organism evidence="4 5">
    <name type="scientific">Dermatophagoides pteronyssinus</name>
    <name type="common">European house dust mite</name>
    <dbReference type="NCBI Taxonomy" id="6956"/>
    <lineage>
        <taxon>Eukaryota</taxon>
        <taxon>Metazoa</taxon>
        <taxon>Ecdysozoa</taxon>
        <taxon>Arthropoda</taxon>
        <taxon>Chelicerata</taxon>
        <taxon>Arachnida</taxon>
        <taxon>Acari</taxon>
        <taxon>Acariformes</taxon>
        <taxon>Sarcoptiformes</taxon>
        <taxon>Astigmata</taxon>
        <taxon>Psoroptidia</taxon>
        <taxon>Analgoidea</taxon>
        <taxon>Pyroglyphidae</taxon>
        <taxon>Dermatophagoidinae</taxon>
        <taxon>Dermatophagoides</taxon>
    </lineage>
</organism>
<evidence type="ECO:0000313" key="5">
    <source>
        <dbReference type="RefSeq" id="XP_027195727.1"/>
    </source>
</evidence>
<dbReference type="InterPro" id="IPR027417">
    <property type="entry name" value="P-loop_NTPase"/>
</dbReference>
<feature type="region of interest" description="Disordered" evidence="1">
    <location>
        <begin position="422"/>
        <end position="453"/>
    </location>
</feature>
<accession>A0A6P6XQJ9</accession>
<dbReference type="Proteomes" id="UP000515146">
    <property type="component" value="Unplaced"/>
</dbReference>
<evidence type="ECO:0000256" key="2">
    <source>
        <dbReference type="SAM" id="Phobius"/>
    </source>
</evidence>
<gene>
    <name evidence="5" type="primary">LOC113790282</name>
</gene>
<dbReference type="KEGG" id="dpte:113790282"/>
<dbReference type="PANTHER" id="PTHR10704:SF44">
    <property type="entry name" value="LD35051P-RELATED"/>
    <property type="match status" value="1"/>
</dbReference>
<feature type="compositionally biased region" description="Basic and acidic residues" evidence="1">
    <location>
        <begin position="145"/>
        <end position="159"/>
    </location>
</feature>
<keyword evidence="2" id="KW-0472">Membrane</keyword>
<sequence length="505" mass="60338">MVMLNSSESSLKKVFFFQSIINIFFIVYLSMISRYICRCNGFPLINGHHYTNNKMFIMEKQKIFLFLIAAGAIFILLQQNSQISSTVNNHFVLNNPNNISSCNNSTLNHIKNQSNNNDESKWSYNKIVEQLSKTFGSSNSNSKNKTNDEKQLEKQKKHEQNMRAIRHKYNFIEKFKIFNGNDQQRVLILGYFRSGSSFIGDLLQQNWKSFYTFEPLHYMSRQLRIDNNNQTDAIDLINGIYQCNFSNYNSAIQYNQWIHNHTFLVRWNRFFWNICKFRTMSICYDNEFMGDVCRRSRYNIIKTVRLRLQDIESLYKRLEDEKIKNLKVIYLVRDPRGIYNSRKSMEWCNQDQCKNLTNICNDMREDLNDYDRLKSKLNNNLLLIRYEDISANPFNETRKLFHDINLEFSQYIQRFLRTHTTNSTANHQHPQHNRHRGTDKDKDKDKKNPYSTYRLNSTSTAWQWTKQLNQSELQLAEQVCNDIIERLNYNKILQSIQQENSTQIN</sequence>
<dbReference type="OMA" id="CEFKEET"/>
<keyword evidence="2" id="KW-0812">Transmembrane</keyword>
<evidence type="ECO:0000256" key="1">
    <source>
        <dbReference type="SAM" id="MobiDB-lite"/>
    </source>
</evidence>
<dbReference type="GO" id="GO:0006790">
    <property type="term" value="P:sulfur compound metabolic process"/>
    <property type="evidence" value="ECO:0007669"/>
    <property type="project" value="TreeGrafter"/>
</dbReference>
<evidence type="ECO:0000259" key="3">
    <source>
        <dbReference type="Pfam" id="PF00685"/>
    </source>
</evidence>
<dbReference type="AlphaFoldDB" id="A0A6P6XQJ9"/>
<dbReference type="Gene3D" id="3.40.50.300">
    <property type="entry name" value="P-loop containing nucleotide triphosphate hydrolases"/>
    <property type="match status" value="1"/>
</dbReference>
<dbReference type="InterPro" id="IPR000863">
    <property type="entry name" value="Sulfotransferase_dom"/>
</dbReference>
<feature type="transmembrane region" description="Helical" evidence="2">
    <location>
        <begin position="63"/>
        <end position="79"/>
    </location>
</feature>
<dbReference type="SUPFAM" id="SSF52540">
    <property type="entry name" value="P-loop containing nucleoside triphosphate hydrolases"/>
    <property type="match status" value="1"/>
</dbReference>
<keyword evidence="2" id="KW-1133">Transmembrane helix</keyword>
<dbReference type="GO" id="GO:0006044">
    <property type="term" value="P:N-acetylglucosamine metabolic process"/>
    <property type="evidence" value="ECO:0007669"/>
    <property type="project" value="TreeGrafter"/>
</dbReference>
<evidence type="ECO:0000313" key="4">
    <source>
        <dbReference type="Proteomes" id="UP000515146"/>
    </source>
</evidence>
<feature type="region of interest" description="Disordered" evidence="1">
    <location>
        <begin position="135"/>
        <end position="159"/>
    </location>
</feature>
<keyword evidence="4" id="KW-1185">Reference proteome</keyword>
<proteinExistence type="predicted"/>
<dbReference type="InterPro" id="IPR051135">
    <property type="entry name" value="Gal/GlcNAc/GalNAc_ST"/>
</dbReference>
<dbReference type="PANTHER" id="PTHR10704">
    <property type="entry name" value="CARBOHYDRATE SULFOTRANSFERASE"/>
    <property type="match status" value="1"/>
</dbReference>
<feature type="compositionally biased region" description="Basic and acidic residues" evidence="1">
    <location>
        <begin position="436"/>
        <end position="448"/>
    </location>
</feature>
<dbReference type="FunCoup" id="A0A6P6XQJ9">
    <property type="interactions" value="172"/>
</dbReference>
<dbReference type="RefSeq" id="XP_027195727.1">
    <property type="nucleotide sequence ID" value="XM_027339926.1"/>
</dbReference>
<dbReference type="InParanoid" id="A0A6P6XQJ9"/>
<dbReference type="GO" id="GO:0001517">
    <property type="term" value="F:N-acetylglucosamine 6-O-sulfotransferase activity"/>
    <property type="evidence" value="ECO:0007669"/>
    <property type="project" value="TreeGrafter"/>
</dbReference>
<protein>
    <submittedName>
        <fullName evidence="5">Carbohydrate sulfotransferase 1-like isoform X1</fullName>
    </submittedName>
</protein>
<reference evidence="5" key="1">
    <citation type="submission" date="2025-08" db="UniProtKB">
        <authorList>
            <consortium name="RefSeq"/>
        </authorList>
    </citation>
    <scope>IDENTIFICATION</scope>
    <source>
        <strain evidence="5">Airmid</strain>
    </source>
</reference>
<name>A0A6P6XQJ9_DERPT</name>
<feature type="transmembrane region" description="Helical" evidence="2">
    <location>
        <begin position="15"/>
        <end position="37"/>
    </location>
</feature>
<dbReference type="OrthoDB" id="6138663at2759"/>